<name>A0AAV1IJC9_9CHLO</name>
<reference evidence="2 3" key="1">
    <citation type="submission" date="2023-10" db="EMBL/GenBank/DDBJ databases">
        <authorList>
            <person name="Maclean D."/>
            <person name="Macfadyen A."/>
        </authorList>
    </citation>
    <scope>NUCLEOTIDE SEQUENCE [LARGE SCALE GENOMIC DNA]</scope>
</reference>
<evidence type="ECO:0000256" key="1">
    <source>
        <dbReference type="SAM" id="MobiDB-lite"/>
    </source>
</evidence>
<keyword evidence="3" id="KW-1185">Reference proteome</keyword>
<proteinExistence type="predicted"/>
<dbReference type="EMBL" id="CAUYUE010000016">
    <property type="protein sequence ID" value="CAK0787239.1"/>
    <property type="molecule type" value="Genomic_DNA"/>
</dbReference>
<evidence type="ECO:0000313" key="3">
    <source>
        <dbReference type="Proteomes" id="UP001314263"/>
    </source>
</evidence>
<protein>
    <submittedName>
        <fullName evidence="2">Uncharacterized protein</fullName>
    </submittedName>
</protein>
<accession>A0AAV1IJC9</accession>
<comment type="caution">
    <text evidence="2">The sequence shown here is derived from an EMBL/GenBank/DDBJ whole genome shotgun (WGS) entry which is preliminary data.</text>
</comment>
<evidence type="ECO:0000313" key="2">
    <source>
        <dbReference type="EMBL" id="CAK0787239.1"/>
    </source>
</evidence>
<dbReference type="Proteomes" id="UP001314263">
    <property type="component" value="Unassembled WGS sequence"/>
</dbReference>
<sequence length="317" mass="34308">MWFTSILRACFQNSRSASPAPTVKTDQAEQANIHDEIPLRLKGKTFCTSSLGHGEKLLDSLSTGSQSASPEGFAPLQSARRVPAVSVGSEQRPGMLTMPDSLEIRSPTDGMQRTPLPLTSPSLPSPSPTLQILRTPMPFGSPVPYPQSHGRDPPGAHLGLLTEQERDQQKSQAEQRGIPSLPYSLPYELRQPSDTASRRCPGVPGSPYVKEQQALAQKKAFPARAEVPFTELSNRSAEECGTPSSAPLTFKLSSQGQGRTPRISGIENPATSYKENKAVMMRHTPFAERVDRALANENAFRASLSGGHKRSGLRKAS</sequence>
<feature type="region of interest" description="Disordered" evidence="1">
    <location>
        <begin position="60"/>
        <end position="185"/>
    </location>
</feature>
<feature type="region of interest" description="Disordered" evidence="1">
    <location>
        <begin position="234"/>
        <end position="271"/>
    </location>
</feature>
<organism evidence="2 3">
    <name type="scientific">Coccomyxa viridis</name>
    <dbReference type="NCBI Taxonomy" id="1274662"/>
    <lineage>
        <taxon>Eukaryota</taxon>
        <taxon>Viridiplantae</taxon>
        <taxon>Chlorophyta</taxon>
        <taxon>core chlorophytes</taxon>
        <taxon>Trebouxiophyceae</taxon>
        <taxon>Trebouxiophyceae incertae sedis</taxon>
        <taxon>Coccomyxaceae</taxon>
        <taxon>Coccomyxa</taxon>
    </lineage>
</organism>
<dbReference type="AlphaFoldDB" id="A0AAV1IJC9"/>
<gene>
    <name evidence="2" type="ORF">CVIRNUC_010455</name>
</gene>
<feature type="compositionally biased region" description="Polar residues" evidence="1">
    <location>
        <begin position="60"/>
        <end position="69"/>
    </location>
</feature>
<feature type="compositionally biased region" description="Polar residues" evidence="1">
    <location>
        <begin position="242"/>
        <end position="258"/>
    </location>
</feature>